<evidence type="ECO:0008006" key="4">
    <source>
        <dbReference type="Google" id="ProtNLM"/>
    </source>
</evidence>
<evidence type="ECO:0000313" key="3">
    <source>
        <dbReference type="Proteomes" id="UP000291591"/>
    </source>
</evidence>
<dbReference type="EMBL" id="SHKL01000001">
    <property type="protein sequence ID" value="RZT88608.1"/>
    <property type="molecule type" value="Genomic_DNA"/>
</dbReference>
<proteinExistence type="predicted"/>
<dbReference type="RefSeq" id="WP_130292588.1">
    <property type="nucleotide sequence ID" value="NZ_SHKL01000001.1"/>
</dbReference>
<sequence length="147" mass="14347">MSRRSARTGVLLALWVAAAAGALLLGLSAVGSISSGLTGGASSPPLSSGEIEARLALAAPAPPSAPPAAPQQGTPGVVPAGPAGTVLVRCVDGVPSVVSVNPAQGYEAGDDDRGRTVKLEGDDIDVSVALRCDGARPAGTVTVEQDD</sequence>
<dbReference type="AlphaFoldDB" id="A0A4Q7V4K7"/>
<comment type="caution">
    <text evidence="2">The sequence shown here is derived from an EMBL/GenBank/DDBJ whole genome shotgun (WGS) entry which is preliminary data.</text>
</comment>
<dbReference type="Proteomes" id="UP000291591">
    <property type="component" value="Unassembled WGS sequence"/>
</dbReference>
<reference evidence="2 3" key="1">
    <citation type="submission" date="2019-02" db="EMBL/GenBank/DDBJ databases">
        <title>Sequencing the genomes of 1000 actinobacteria strains.</title>
        <authorList>
            <person name="Klenk H.-P."/>
        </authorList>
    </citation>
    <scope>NUCLEOTIDE SEQUENCE [LARGE SCALE GENOMIC DNA]</scope>
    <source>
        <strain evidence="2 3">DSM 45779</strain>
    </source>
</reference>
<organism evidence="2 3">
    <name type="scientific">Pseudonocardia sediminis</name>
    <dbReference type="NCBI Taxonomy" id="1397368"/>
    <lineage>
        <taxon>Bacteria</taxon>
        <taxon>Bacillati</taxon>
        <taxon>Actinomycetota</taxon>
        <taxon>Actinomycetes</taxon>
        <taxon>Pseudonocardiales</taxon>
        <taxon>Pseudonocardiaceae</taxon>
        <taxon>Pseudonocardia</taxon>
    </lineage>
</organism>
<dbReference type="OrthoDB" id="3782348at2"/>
<evidence type="ECO:0000313" key="2">
    <source>
        <dbReference type="EMBL" id="RZT88608.1"/>
    </source>
</evidence>
<evidence type="ECO:0000256" key="1">
    <source>
        <dbReference type="SAM" id="MobiDB-lite"/>
    </source>
</evidence>
<keyword evidence="3" id="KW-1185">Reference proteome</keyword>
<accession>A0A4Q7V4K7</accession>
<feature type="region of interest" description="Disordered" evidence="1">
    <location>
        <begin position="60"/>
        <end position="80"/>
    </location>
</feature>
<feature type="compositionally biased region" description="Low complexity" evidence="1">
    <location>
        <begin position="70"/>
        <end position="80"/>
    </location>
</feature>
<name>A0A4Q7V4K7_PSEST</name>
<feature type="compositionally biased region" description="Pro residues" evidence="1">
    <location>
        <begin position="60"/>
        <end position="69"/>
    </location>
</feature>
<protein>
    <recommendedName>
        <fullName evidence="4">Septum formation initiator</fullName>
    </recommendedName>
</protein>
<gene>
    <name evidence="2" type="ORF">EV383_5552</name>
</gene>